<proteinExistence type="predicted"/>
<dbReference type="InterPro" id="IPR027443">
    <property type="entry name" value="IPNS-like_sf"/>
</dbReference>
<name>A0A3Q7EYF7_SOLLC</name>
<dbReference type="GO" id="GO:0031418">
    <property type="term" value="F:L-ascorbic acid binding"/>
    <property type="evidence" value="ECO:0007669"/>
    <property type="project" value="UniProtKB-KW"/>
</dbReference>
<keyword evidence="4" id="KW-0408">Iron</keyword>
<dbReference type="PANTHER" id="PTHR10209">
    <property type="entry name" value="OXIDOREDUCTASE, 2OG-FE II OXYGENASE FAMILY PROTEIN"/>
    <property type="match status" value="1"/>
</dbReference>
<dbReference type="Proteomes" id="UP000004994">
    <property type="component" value="Chromosome 1"/>
</dbReference>
<evidence type="ECO:0000313" key="7">
    <source>
        <dbReference type="Proteomes" id="UP000004994"/>
    </source>
</evidence>
<reference evidence="6" key="1">
    <citation type="journal article" date="2012" name="Nature">
        <title>The tomato genome sequence provides insights into fleshy fruit evolution.</title>
        <authorList>
            <consortium name="Tomato Genome Consortium"/>
        </authorList>
    </citation>
    <scope>NUCLEOTIDE SEQUENCE [LARGE SCALE GENOMIC DNA]</scope>
    <source>
        <strain evidence="6">cv. Heinz 1706</strain>
    </source>
</reference>
<reference evidence="6" key="2">
    <citation type="submission" date="2019-01" db="UniProtKB">
        <authorList>
            <consortium name="EnsemblPlants"/>
        </authorList>
    </citation>
    <scope>IDENTIFICATION</scope>
    <source>
        <strain evidence="6">cv. Heinz 1706</strain>
    </source>
</reference>
<dbReference type="Gene3D" id="2.60.120.330">
    <property type="entry name" value="B-lactam Antibiotic, Isopenicillin N Synthase, Chain"/>
    <property type="match status" value="1"/>
</dbReference>
<evidence type="ECO:0000256" key="1">
    <source>
        <dbReference type="ARBA" id="ARBA00022723"/>
    </source>
</evidence>
<evidence type="ECO:0000256" key="4">
    <source>
        <dbReference type="ARBA" id="ARBA00023004"/>
    </source>
</evidence>
<dbReference type="AlphaFoldDB" id="A0A3Q7EYF7"/>
<evidence type="ECO:0000259" key="5">
    <source>
        <dbReference type="Pfam" id="PF14226"/>
    </source>
</evidence>
<dbReference type="SUPFAM" id="SSF51197">
    <property type="entry name" value="Clavaminate synthase-like"/>
    <property type="match status" value="1"/>
</dbReference>
<evidence type="ECO:0000256" key="2">
    <source>
        <dbReference type="ARBA" id="ARBA00022896"/>
    </source>
</evidence>
<sequence length="165" mass="18876">MTSSNFEPNDDILDFVINKWGSFQNINHEIPIEVLEDLKDVGHKFFKLPPEEKVKYCKDKYNSSESVLMFWSVIVLEYQNCAKRFAKKLLEVLLKGLNVNKINESLERLLMETMSININYYPPCPNFSMPWGLTNTGTSIALVWSSKTTGDAYMYEGLKGISGST</sequence>
<dbReference type="Gramene" id="Solyc01g060047.1.1">
    <property type="protein sequence ID" value="Solyc01g060047.1.1"/>
    <property type="gene ID" value="Solyc01g060047.1"/>
</dbReference>
<organism evidence="6">
    <name type="scientific">Solanum lycopersicum</name>
    <name type="common">Tomato</name>
    <name type="synonym">Lycopersicon esculentum</name>
    <dbReference type="NCBI Taxonomy" id="4081"/>
    <lineage>
        <taxon>Eukaryota</taxon>
        <taxon>Viridiplantae</taxon>
        <taxon>Streptophyta</taxon>
        <taxon>Embryophyta</taxon>
        <taxon>Tracheophyta</taxon>
        <taxon>Spermatophyta</taxon>
        <taxon>Magnoliopsida</taxon>
        <taxon>eudicotyledons</taxon>
        <taxon>Gunneridae</taxon>
        <taxon>Pentapetalae</taxon>
        <taxon>asterids</taxon>
        <taxon>lamiids</taxon>
        <taxon>Solanales</taxon>
        <taxon>Solanaceae</taxon>
        <taxon>Solanoideae</taxon>
        <taxon>Solaneae</taxon>
        <taxon>Solanum</taxon>
        <taxon>Solanum subgen. Lycopersicon</taxon>
    </lineage>
</organism>
<keyword evidence="1" id="KW-0479">Metal-binding</keyword>
<keyword evidence="2" id="KW-0847">Vitamin C</keyword>
<evidence type="ECO:0000313" key="6">
    <source>
        <dbReference type="EnsemblPlants" id="Solyc01g060047.1.1"/>
    </source>
</evidence>
<evidence type="ECO:0000256" key="3">
    <source>
        <dbReference type="ARBA" id="ARBA00023002"/>
    </source>
</evidence>
<protein>
    <recommendedName>
        <fullName evidence="5">Non-haem dioxygenase N-terminal domain-containing protein</fullName>
    </recommendedName>
</protein>
<dbReference type="PANTHER" id="PTHR10209:SF844">
    <property type="entry name" value="NON-HAEM DIOXYGENASE N-TERMINAL DOMAIN-CONTAINING PROTEIN"/>
    <property type="match status" value="1"/>
</dbReference>
<dbReference type="STRING" id="4081.A0A3Q7EYF7"/>
<accession>A0A3Q7EYF7</accession>
<dbReference type="Pfam" id="PF14226">
    <property type="entry name" value="DIOX_N"/>
    <property type="match status" value="1"/>
</dbReference>
<dbReference type="EnsemblPlants" id="Solyc01g060047.1.1">
    <property type="protein sequence ID" value="Solyc01g060047.1.1"/>
    <property type="gene ID" value="Solyc01g060047.1"/>
</dbReference>
<feature type="domain" description="Non-haem dioxygenase N-terminal" evidence="5">
    <location>
        <begin position="17"/>
        <end position="60"/>
    </location>
</feature>
<keyword evidence="3" id="KW-0560">Oxidoreductase</keyword>
<dbReference type="InterPro" id="IPR026992">
    <property type="entry name" value="DIOX_N"/>
</dbReference>
<keyword evidence="7" id="KW-1185">Reference proteome</keyword>
<dbReference type="InParanoid" id="A0A3Q7EYF7"/>
<dbReference type="GO" id="GO:0046872">
    <property type="term" value="F:metal ion binding"/>
    <property type="evidence" value="ECO:0007669"/>
    <property type="project" value="UniProtKB-KW"/>
</dbReference>
<dbReference type="GO" id="GO:0016706">
    <property type="term" value="F:2-oxoglutarate-dependent dioxygenase activity"/>
    <property type="evidence" value="ECO:0007669"/>
    <property type="project" value="UniProtKB-ARBA"/>
</dbReference>